<comment type="caution">
    <text evidence="1">The sequence shown here is derived from an EMBL/GenBank/DDBJ whole genome shotgun (WGS) entry which is preliminary data.</text>
</comment>
<organism evidence="1">
    <name type="scientific">marine sediment metagenome</name>
    <dbReference type="NCBI Taxonomy" id="412755"/>
    <lineage>
        <taxon>unclassified sequences</taxon>
        <taxon>metagenomes</taxon>
        <taxon>ecological metagenomes</taxon>
    </lineage>
</organism>
<sequence length="186" mass="21561">MSDRDPYDEKFVEWTPFYNAPTWDATYIGENILDQFTAGLRYPDIPLFYIKSDQIDSQGPVVYWRLGSLEKYEYLDRAPYSTSWDNTDDLKRTLTPIESSTPYSQEIPGGERDVRFTIRLPLDYSDSIADISIHPYFDNYLPTTWNGEYGSFIDSETFNLYDNTSGFDSFPLTNGNPLNAPTQETR</sequence>
<gene>
    <name evidence="1" type="ORF">S01H4_24661</name>
</gene>
<dbReference type="EMBL" id="BART01011617">
    <property type="protein sequence ID" value="GAG87345.1"/>
    <property type="molecule type" value="Genomic_DNA"/>
</dbReference>
<reference evidence="1" key="1">
    <citation type="journal article" date="2014" name="Front. Microbiol.">
        <title>High frequency of phylogenetically diverse reductive dehalogenase-homologous genes in deep subseafloor sedimentary metagenomes.</title>
        <authorList>
            <person name="Kawai M."/>
            <person name="Futagami T."/>
            <person name="Toyoda A."/>
            <person name="Takaki Y."/>
            <person name="Nishi S."/>
            <person name="Hori S."/>
            <person name="Arai W."/>
            <person name="Tsubouchi T."/>
            <person name="Morono Y."/>
            <person name="Uchiyama I."/>
            <person name="Ito T."/>
            <person name="Fujiyama A."/>
            <person name="Inagaki F."/>
            <person name="Takami H."/>
        </authorList>
    </citation>
    <scope>NUCLEOTIDE SEQUENCE</scope>
    <source>
        <strain evidence="1">Expedition CK06-06</strain>
    </source>
</reference>
<proteinExistence type="predicted"/>
<protein>
    <submittedName>
        <fullName evidence="1">Uncharacterized protein</fullName>
    </submittedName>
</protein>
<accession>X1AX49</accession>
<evidence type="ECO:0000313" key="1">
    <source>
        <dbReference type="EMBL" id="GAG87345.1"/>
    </source>
</evidence>
<name>X1AX49_9ZZZZ</name>
<dbReference type="AlphaFoldDB" id="X1AX49"/>
<feature type="non-terminal residue" evidence="1">
    <location>
        <position position="186"/>
    </location>
</feature>